<protein>
    <submittedName>
        <fullName evidence="3">Uncharacterized protein</fullName>
    </submittedName>
</protein>
<feature type="transmembrane region" description="Helical" evidence="2">
    <location>
        <begin position="49"/>
        <end position="70"/>
    </location>
</feature>
<gene>
    <name evidence="3" type="ORF">E6K80_15045</name>
</gene>
<dbReference type="EMBL" id="VBPA01000436">
    <property type="protein sequence ID" value="TMQ67703.1"/>
    <property type="molecule type" value="Genomic_DNA"/>
</dbReference>
<keyword evidence="2" id="KW-1133">Transmembrane helix</keyword>
<comment type="caution">
    <text evidence="3">The sequence shown here is derived from an EMBL/GenBank/DDBJ whole genome shotgun (WGS) entry which is preliminary data.</text>
</comment>
<reference evidence="3 4" key="1">
    <citation type="journal article" date="2019" name="Nat. Microbiol.">
        <title>Mediterranean grassland soil C-N compound turnover is dependent on rainfall and depth, and is mediated by genomically divergent microorganisms.</title>
        <authorList>
            <person name="Diamond S."/>
            <person name="Andeer P.F."/>
            <person name="Li Z."/>
            <person name="Crits-Christoph A."/>
            <person name="Burstein D."/>
            <person name="Anantharaman K."/>
            <person name="Lane K.R."/>
            <person name="Thomas B.C."/>
            <person name="Pan C."/>
            <person name="Northen T.R."/>
            <person name="Banfield J.F."/>
        </authorList>
    </citation>
    <scope>NUCLEOTIDE SEQUENCE [LARGE SCALE GENOMIC DNA]</scope>
    <source>
        <strain evidence="3">WS_10</strain>
    </source>
</reference>
<proteinExistence type="predicted"/>
<evidence type="ECO:0000256" key="1">
    <source>
        <dbReference type="SAM" id="MobiDB-lite"/>
    </source>
</evidence>
<evidence type="ECO:0000313" key="4">
    <source>
        <dbReference type="Proteomes" id="UP000319836"/>
    </source>
</evidence>
<dbReference type="AlphaFoldDB" id="A0A538TVN9"/>
<evidence type="ECO:0000256" key="2">
    <source>
        <dbReference type="SAM" id="Phobius"/>
    </source>
</evidence>
<dbReference type="Proteomes" id="UP000319836">
    <property type="component" value="Unassembled WGS sequence"/>
</dbReference>
<accession>A0A538TVN9</accession>
<feature type="region of interest" description="Disordered" evidence="1">
    <location>
        <begin position="1"/>
        <end position="21"/>
    </location>
</feature>
<organism evidence="3 4">
    <name type="scientific">Eiseniibacteriota bacterium</name>
    <dbReference type="NCBI Taxonomy" id="2212470"/>
    <lineage>
        <taxon>Bacteria</taxon>
        <taxon>Candidatus Eiseniibacteriota</taxon>
    </lineage>
</organism>
<keyword evidence="2" id="KW-0812">Transmembrane</keyword>
<keyword evidence="2" id="KW-0472">Membrane</keyword>
<name>A0A538TVN9_UNCEI</name>
<evidence type="ECO:0000313" key="3">
    <source>
        <dbReference type="EMBL" id="TMQ67703.1"/>
    </source>
</evidence>
<sequence length="232" mass="25954">MTPTAPPARRPSAPLAERRRRRRGALSRLLTAPLPTAGLESRARRAGAILARAWPLLPLLVVTALLWAIWNGRTPVITPHHRPEALCFALAEQRFSPPMEVEPGAAVVRGRFSEQTPVGVAVREAMHFTEDMVIEETLRHVGDYDVDALWLRIPGGRGHWLVLAWMEAADLELTSFRFAGVETDLSPDETLWGNRLERRVLVPRYFHAGEVPMIALRGTAPRRFGPSSEEKE</sequence>